<dbReference type="EMBL" id="SLWX01000005">
    <property type="protein sequence ID" value="TCO76196.1"/>
    <property type="molecule type" value="Genomic_DNA"/>
</dbReference>
<sequence length="363" mass="38308">MSAPLILILAGGTGGHVYPALAVAKALLARGYRVEWVGTRRGLEGRVVPAAGFPLHHLPVRGLRGKGAVDTLRGVLALLVSVVMAFWLVLRSAPGCVIGMGGYASGPVGLVARLLRRPLVLHEQNAVAGTTNRLLAPFASVRLAGFPDAFPARHGGDFVGNPVRAELLATARSRQWFYDGSRPLHLLVLGGSLGARPINQLMPQMLLALQAAGCDPLPVVWHQCGDAHADATASAYAQAGLEGVRCAPFIEDMAEAYAWADLVLCRAGALTVAELAVMSRPSLLVPLPHAIDDHQRRNALYLTDRGAALLLPQASLTAQGLADEILALLRNPQRLADMSRKAAACAMPMATDAVVERCEGVLK</sequence>
<evidence type="ECO:0000313" key="14">
    <source>
        <dbReference type="EMBL" id="TCO76196.1"/>
    </source>
</evidence>
<evidence type="ECO:0000256" key="9">
    <source>
        <dbReference type="ARBA" id="ARBA00023316"/>
    </source>
</evidence>
<gene>
    <name evidence="10" type="primary">murG</name>
    <name evidence="14" type="ORF">EV688_105157</name>
</gene>
<keyword evidence="15" id="KW-1185">Reference proteome</keyword>
<evidence type="ECO:0000256" key="7">
    <source>
        <dbReference type="ARBA" id="ARBA00023136"/>
    </source>
</evidence>
<evidence type="ECO:0000256" key="1">
    <source>
        <dbReference type="ARBA" id="ARBA00022475"/>
    </source>
</evidence>
<keyword evidence="11" id="KW-0812">Transmembrane</keyword>
<evidence type="ECO:0000256" key="10">
    <source>
        <dbReference type="HAMAP-Rule" id="MF_00033"/>
    </source>
</evidence>
<dbReference type="OrthoDB" id="9808936at2"/>
<keyword evidence="1 10" id="KW-1003">Cell membrane</keyword>
<evidence type="ECO:0000256" key="6">
    <source>
        <dbReference type="ARBA" id="ARBA00022984"/>
    </source>
</evidence>
<dbReference type="InterPro" id="IPR004276">
    <property type="entry name" value="GlycoTrans_28_N"/>
</dbReference>
<dbReference type="EC" id="2.4.1.227" evidence="10"/>
<name>A0A4R2KY14_9GAMM</name>
<feature type="transmembrane region" description="Helical" evidence="11">
    <location>
        <begin position="71"/>
        <end position="90"/>
    </location>
</feature>
<dbReference type="RefSeq" id="WP_117315459.1">
    <property type="nucleotide sequence ID" value="NZ_QQSW01000003.1"/>
</dbReference>
<dbReference type="Gene3D" id="3.40.50.2000">
    <property type="entry name" value="Glycogen Phosphorylase B"/>
    <property type="match status" value="2"/>
</dbReference>
<feature type="domain" description="Glycosyl transferase family 28 C-terminal" evidence="13">
    <location>
        <begin position="186"/>
        <end position="344"/>
    </location>
</feature>
<feature type="binding site" evidence="10">
    <location>
        <position position="295"/>
    </location>
    <ligand>
        <name>UDP-N-acetyl-alpha-D-glucosamine</name>
        <dbReference type="ChEBI" id="CHEBI:57705"/>
    </ligand>
</feature>
<dbReference type="AlphaFoldDB" id="A0A4R2KY14"/>
<dbReference type="InterPro" id="IPR006009">
    <property type="entry name" value="GlcNAc_MurG"/>
</dbReference>
<feature type="binding site" evidence="10">
    <location>
        <position position="250"/>
    </location>
    <ligand>
        <name>UDP-N-acetyl-alpha-D-glucosamine</name>
        <dbReference type="ChEBI" id="CHEBI:57705"/>
    </ligand>
</feature>
<comment type="subcellular location">
    <subcellularLocation>
        <location evidence="10">Cell membrane</location>
        <topology evidence="10">Peripheral membrane protein</topology>
        <orientation evidence="10">Cytoplasmic side</orientation>
    </subcellularLocation>
</comment>
<dbReference type="GO" id="GO:0005975">
    <property type="term" value="P:carbohydrate metabolic process"/>
    <property type="evidence" value="ECO:0007669"/>
    <property type="project" value="InterPro"/>
</dbReference>
<keyword evidence="8 10" id="KW-0131">Cell cycle</keyword>
<evidence type="ECO:0000259" key="13">
    <source>
        <dbReference type="Pfam" id="PF04101"/>
    </source>
</evidence>
<reference evidence="14 15" key="1">
    <citation type="submission" date="2019-03" db="EMBL/GenBank/DDBJ databases">
        <title>Genomic Encyclopedia of Type Strains, Phase IV (KMG-IV): sequencing the most valuable type-strain genomes for metagenomic binning, comparative biology and taxonomic classification.</title>
        <authorList>
            <person name="Goeker M."/>
        </authorList>
    </citation>
    <scope>NUCLEOTIDE SEQUENCE [LARGE SCALE GENOMIC DNA]</scope>
    <source>
        <strain evidence="14 15">DSM 23344</strain>
    </source>
</reference>
<feature type="binding site" evidence="10">
    <location>
        <position position="125"/>
    </location>
    <ligand>
        <name>UDP-N-acetyl-alpha-D-glucosamine</name>
        <dbReference type="ChEBI" id="CHEBI:57705"/>
    </ligand>
</feature>
<feature type="binding site" evidence="10">
    <location>
        <begin position="13"/>
        <end position="15"/>
    </location>
    <ligand>
        <name>UDP-N-acetyl-alpha-D-glucosamine</name>
        <dbReference type="ChEBI" id="CHEBI:57705"/>
    </ligand>
</feature>
<feature type="binding site" evidence="10">
    <location>
        <begin position="269"/>
        <end position="274"/>
    </location>
    <ligand>
        <name>UDP-N-acetyl-alpha-D-glucosamine</name>
        <dbReference type="ChEBI" id="CHEBI:57705"/>
    </ligand>
</feature>
<dbReference type="Proteomes" id="UP000294980">
    <property type="component" value="Unassembled WGS sequence"/>
</dbReference>
<evidence type="ECO:0000256" key="5">
    <source>
        <dbReference type="ARBA" id="ARBA00022960"/>
    </source>
</evidence>
<keyword evidence="3 10" id="KW-0328">Glycosyltransferase</keyword>
<feature type="domain" description="Glycosyltransferase family 28 N-terminal" evidence="12">
    <location>
        <begin position="6"/>
        <end position="139"/>
    </location>
</feature>
<dbReference type="GO" id="GO:0005886">
    <property type="term" value="C:plasma membrane"/>
    <property type="evidence" value="ECO:0007669"/>
    <property type="project" value="UniProtKB-SubCell"/>
</dbReference>
<proteinExistence type="inferred from homology"/>
<dbReference type="GO" id="GO:0050511">
    <property type="term" value="F:undecaprenyldiphospho-muramoylpentapeptide beta-N-acetylglucosaminyltransferase activity"/>
    <property type="evidence" value="ECO:0007669"/>
    <property type="project" value="UniProtKB-UniRule"/>
</dbReference>
<evidence type="ECO:0000256" key="2">
    <source>
        <dbReference type="ARBA" id="ARBA00022618"/>
    </source>
</evidence>
<dbReference type="PANTHER" id="PTHR21015">
    <property type="entry name" value="UDP-N-ACETYLGLUCOSAMINE--N-ACETYLMURAMYL-(PENTAPEPTIDE) PYROPHOSPHORYL-UNDECAPRENOL N-ACETYLGLUCOSAMINE TRANSFERASE 1"/>
    <property type="match status" value="1"/>
</dbReference>
<comment type="function">
    <text evidence="10">Cell wall formation. Catalyzes the transfer of a GlcNAc subunit on undecaprenyl-pyrophosphoryl-MurNAc-pentapeptide (lipid intermediate I) to form undecaprenyl-pyrophosphoryl-MurNAc-(pentapeptide)GlcNAc (lipid intermediate II).</text>
</comment>
<evidence type="ECO:0000256" key="4">
    <source>
        <dbReference type="ARBA" id="ARBA00022679"/>
    </source>
</evidence>
<evidence type="ECO:0000256" key="3">
    <source>
        <dbReference type="ARBA" id="ARBA00022676"/>
    </source>
</evidence>
<dbReference type="InterPro" id="IPR007235">
    <property type="entry name" value="Glyco_trans_28_C"/>
</dbReference>
<evidence type="ECO:0000256" key="11">
    <source>
        <dbReference type="SAM" id="Phobius"/>
    </source>
</evidence>
<dbReference type="GO" id="GO:0071555">
    <property type="term" value="P:cell wall organization"/>
    <property type="evidence" value="ECO:0007669"/>
    <property type="project" value="UniProtKB-KW"/>
</dbReference>
<dbReference type="GO" id="GO:0009252">
    <property type="term" value="P:peptidoglycan biosynthetic process"/>
    <property type="evidence" value="ECO:0007669"/>
    <property type="project" value="UniProtKB-UniRule"/>
</dbReference>
<keyword evidence="9 10" id="KW-0961">Cell wall biogenesis/degradation</keyword>
<evidence type="ECO:0000259" key="12">
    <source>
        <dbReference type="Pfam" id="PF03033"/>
    </source>
</evidence>
<feature type="binding site" evidence="10">
    <location>
        <position position="164"/>
    </location>
    <ligand>
        <name>UDP-N-acetyl-alpha-D-glucosamine</name>
        <dbReference type="ChEBI" id="CHEBI:57705"/>
    </ligand>
</feature>
<evidence type="ECO:0000313" key="15">
    <source>
        <dbReference type="Proteomes" id="UP000294980"/>
    </source>
</evidence>
<evidence type="ECO:0000256" key="8">
    <source>
        <dbReference type="ARBA" id="ARBA00023306"/>
    </source>
</evidence>
<dbReference type="Pfam" id="PF04101">
    <property type="entry name" value="Glyco_tran_28_C"/>
    <property type="match status" value="1"/>
</dbReference>
<keyword evidence="6 10" id="KW-0573">Peptidoglycan synthesis</keyword>
<keyword evidence="11" id="KW-1133">Transmembrane helix</keyword>
<feature type="binding site" evidence="10">
    <location>
        <position position="192"/>
    </location>
    <ligand>
        <name>UDP-N-acetyl-alpha-D-glucosamine</name>
        <dbReference type="ChEBI" id="CHEBI:57705"/>
    </ligand>
</feature>
<protein>
    <recommendedName>
        <fullName evidence="10">UDP-N-acetylglucosamine--N-acetylmuramyl-(pentapeptide) pyrophosphoryl-undecaprenol N-acetylglucosamine transferase</fullName>
        <ecNumber evidence="10">2.4.1.227</ecNumber>
    </recommendedName>
    <alternativeName>
        <fullName evidence="10">Undecaprenyl-PP-MurNAc-pentapeptide-UDPGlcNAc GlcNAc transferase</fullName>
    </alternativeName>
</protein>
<comment type="pathway">
    <text evidence="10">Cell wall biogenesis; peptidoglycan biosynthesis.</text>
</comment>
<keyword evidence="7 10" id="KW-0472">Membrane</keyword>
<dbReference type="GO" id="GO:0008360">
    <property type="term" value="P:regulation of cell shape"/>
    <property type="evidence" value="ECO:0007669"/>
    <property type="project" value="UniProtKB-KW"/>
</dbReference>
<dbReference type="NCBIfam" id="TIGR01133">
    <property type="entry name" value="murG"/>
    <property type="match status" value="1"/>
</dbReference>
<keyword evidence="4 10" id="KW-0808">Transferase</keyword>
<dbReference type="Pfam" id="PF03033">
    <property type="entry name" value="Glyco_transf_28"/>
    <property type="match status" value="1"/>
</dbReference>
<comment type="catalytic activity">
    <reaction evidence="10">
        <text>di-trans,octa-cis-undecaprenyl diphospho-N-acetyl-alpha-D-muramoyl-L-alanyl-D-glutamyl-meso-2,6-diaminopimeloyl-D-alanyl-D-alanine + UDP-N-acetyl-alpha-D-glucosamine = di-trans,octa-cis-undecaprenyl diphospho-[N-acetyl-alpha-D-glucosaminyl-(1-&gt;4)]-N-acetyl-alpha-D-muramoyl-L-alanyl-D-glutamyl-meso-2,6-diaminopimeloyl-D-alanyl-D-alanine + UDP + H(+)</text>
        <dbReference type="Rhea" id="RHEA:31227"/>
        <dbReference type="ChEBI" id="CHEBI:15378"/>
        <dbReference type="ChEBI" id="CHEBI:57705"/>
        <dbReference type="ChEBI" id="CHEBI:58223"/>
        <dbReference type="ChEBI" id="CHEBI:61387"/>
        <dbReference type="ChEBI" id="CHEBI:61388"/>
        <dbReference type="EC" id="2.4.1.227"/>
    </reaction>
</comment>
<keyword evidence="5 10" id="KW-0133">Cell shape</keyword>
<dbReference type="GO" id="GO:0051301">
    <property type="term" value="P:cell division"/>
    <property type="evidence" value="ECO:0007669"/>
    <property type="project" value="UniProtKB-KW"/>
</dbReference>
<comment type="caution">
    <text evidence="14">The sequence shown here is derived from an EMBL/GenBank/DDBJ whole genome shotgun (WGS) entry which is preliminary data.</text>
</comment>
<accession>A0A4R2KY14</accession>
<dbReference type="PANTHER" id="PTHR21015:SF22">
    <property type="entry name" value="GLYCOSYLTRANSFERASE"/>
    <property type="match status" value="1"/>
</dbReference>
<dbReference type="HAMAP" id="MF_00033">
    <property type="entry name" value="MurG"/>
    <property type="match status" value="1"/>
</dbReference>
<dbReference type="SUPFAM" id="SSF53756">
    <property type="entry name" value="UDP-Glycosyltransferase/glycogen phosphorylase"/>
    <property type="match status" value="1"/>
</dbReference>
<comment type="similarity">
    <text evidence="10">Belongs to the glycosyltransferase 28 family. MurG subfamily.</text>
</comment>
<dbReference type="UniPathway" id="UPA00219"/>
<organism evidence="14 15">
    <name type="scientific">Chromatocurvus halotolerans</name>
    <dbReference type="NCBI Taxonomy" id="1132028"/>
    <lineage>
        <taxon>Bacteria</taxon>
        <taxon>Pseudomonadati</taxon>
        <taxon>Pseudomonadota</taxon>
        <taxon>Gammaproteobacteria</taxon>
        <taxon>Cellvibrionales</taxon>
        <taxon>Halieaceae</taxon>
        <taxon>Chromatocurvus</taxon>
    </lineage>
</organism>
<dbReference type="GO" id="GO:0051991">
    <property type="term" value="F:UDP-N-acetyl-D-glucosamine:N-acetylmuramoyl-L-alanyl-D-glutamyl-meso-2,6-diaminopimelyl-D-alanyl-D-alanine-diphosphoundecaprenol 4-beta-N-acetylglucosaminlytransferase activity"/>
    <property type="evidence" value="ECO:0007669"/>
    <property type="project" value="RHEA"/>
</dbReference>
<dbReference type="CDD" id="cd03785">
    <property type="entry name" value="GT28_MurG"/>
    <property type="match status" value="1"/>
</dbReference>
<keyword evidence="2 10" id="KW-0132">Cell division</keyword>